<dbReference type="OrthoDB" id="536881at2759"/>
<dbReference type="EMBL" id="PVWQ01000004">
    <property type="protein sequence ID" value="RDW84090.1"/>
    <property type="molecule type" value="Genomic_DNA"/>
</dbReference>
<dbReference type="AlphaFoldDB" id="A0A3D8SCM1"/>
<sequence>MWLLLVAVGLLPTWASARECNATLSTIHTQADIDALAQNCTSLSRGLTISSEYSGPVLLPNIVNISSWYIRQDSRDPLRITAFEMPDLEEANEIQLMPLTDIESWSVPKLTTARGVSLEIPSYLEELDFPKLNSTSDLRVGGNLTNVSFDSLRAVDGEVKIYNTDSPLMPAETRMNLSFPALESAFGLRVWGNISSLALPQLTKLGIDKPGYNPLPSLFSNSGPPLPLDLPNLSSVEERLHIKGNFSSLSLPAFKNITDSLEITATSPLAIDLPLEDATGVFLVGQIESVSLPNLRNWTTLYVRSDLPFDCEGFIDRFNGTTSGPAPGEVRCEVTGEDRDQEDEDEGNLATRRIADLGGVFAAAITGIVIGHVVI</sequence>
<reference evidence="3 4" key="1">
    <citation type="journal article" date="2018" name="IMA Fungus">
        <title>IMA Genome-F 9: Draft genome sequence of Annulohypoxylon stygium, Aspergillus mulundensis, Berkeleyomyces basicola (syn. Thielaviopsis basicola), Ceratocystis smalleyi, two Cercospora beticola strains, Coleophoma cylindrospora, Fusarium fracticaudum, Phialophora cf. hyalina, and Morchella septimelata.</title>
        <authorList>
            <person name="Wingfield B.D."/>
            <person name="Bills G.F."/>
            <person name="Dong Y."/>
            <person name="Huang W."/>
            <person name="Nel W.J."/>
            <person name="Swalarsk-Parry B.S."/>
            <person name="Vaghefi N."/>
            <person name="Wilken P.M."/>
            <person name="An Z."/>
            <person name="de Beer Z.W."/>
            <person name="De Vos L."/>
            <person name="Chen L."/>
            <person name="Duong T.A."/>
            <person name="Gao Y."/>
            <person name="Hammerbacher A."/>
            <person name="Kikkert J.R."/>
            <person name="Li Y."/>
            <person name="Li H."/>
            <person name="Li K."/>
            <person name="Li Q."/>
            <person name="Liu X."/>
            <person name="Ma X."/>
            <person name="Naidoo K."/>
            <person name="Pethybridge S.J."/>
            <person name="Sun J."/>
            <person name="Steenkamp E.T."/>
            <person name="van der Nest M.A."/>
            <person name="van Wyk S."/>
            <person name="Wingfield M.J."/>
            <person name="Xiong C."/>
            <person name="Yue Q."/>
            <person name="Zhang X."/>
        </authorList>
    </citation>
    <scope>NUCLEOTIDE SEQUENCE [LARGE SCALE GENOMIC DNA]</scope>
    <source>
        <strain evidence="3 4">DSM 5745</strain>
    </source>
</reference>
<feature type="chain" id="PRO_5017573194" description="GPI anchored protein" evidence="2">
    <location>
        <begin position="18"/>
        <end position="375"/>
    </location>
</feature>
<feature type="region of interest" description="Disordered" evidence="1">
    <location>
        <begin position="320"/>
        <end position="347"/>
    </location>
</feature>
<dbReference type="GeneID" id="38114786"/>
<evidence type="ECO:0000256" key="1">
    <source>
        <dbReference type="SAM" id="MobiDB-lite"/>
    </source>
</evidence>
<evidence type="ECO:0000313" key="4">
    <source>
        <dbReference type="Proteomes" id="UP000256690"/>
    </source>
</evidence>
<accession>A0A3D8SCM1</accession>
<evidence type="ECO:0008006" key="5">
    <source>
        <dbReference type="Google" id="ProtNLM"/>
    </source>
</evidence>
<dbReference type="RefSeq" id="XP_026605428.1">
    <property type="nucleotide sequence ID" value="XM_026746432.1"/>
</dbReference>
<dbReference type="STRING" id="1810919.A0A3D8SCM1"/>
<comment type="caution">
    <text evidence="3">The sequence shown here is derived from an EMBL/GenBank/DDBJ whole genome shotgun (WGS) entry which is preliminary data.</text>
</comment>
<dbReference type="Proteomes" id="UP000256690">
    <property type="component" value="Unassembled WGS sequence"/>
</dbReference>
<gene>
    <name evidence="3" type="ORF">DSM5745_04416</name>
</gene>
<organism evidence="3 4">
    <name type="scientific">Aspergillus mulundensis</name>
    <dbReference type="NCBI Taxonomy" id="1810919"/>
    <lineage>
        <taxon>Eukaryota</taxon>
        <taxon>Fungi</taxon>
        <taxon>Dikarya</taxon>
        <taxon>Ascomycota</taxon>
        <taxon>Pezizomycotina</taxon>
        <taxon>Eurotiomycetes</taxon>
        <taxon>Eurotiomycetidae</taxon>
        <taxon>Eurotiales</taxon>
        <taxon>Aspergillaceae</taxon>
        <taxon>Aspergillus</taxon>
        <taxon>Aspergillus subgen. Nidulantes</taxon>
    </lineage>
</organism>
<evidence type="ECO:0000256" key="2">
    <source>
        <dbReference type="SAM" id="SignalP"/>
    </source>
</evidence>
<proteinExistence type="predicted"/>
<keyword evidence="2" id="KW-0732">Signal</keyword>
<feature type="signal peptide" evidence="2">
    <location>
        <begin position="1"/>
        <end position="17"/>
    </location>
</feature>
<protein>
    <recommendedName>
        <fullName evidence="5">GPI anchored protein</fullName>
    </recommendedName>
</protein>
<evidence type="ECO:0000313" key="3">
    <source>
        <dbReference type="EMBL" id="RDW84090.1"/>
    </source>
</evidence>
<name>A0A3D8SCM1_9EURO</name>
<keyword evidence="4" id="KW-1185">Reference proteome</keyword>